<keyword evidence="1" id="KW-0808">Transferase</keyword>
<keyword evidence="2" id="KW-0949">S-adenosyl-L-methionine</keyword>
<name>A0A1F6V0U0_9BACT</name>
<dbReference type="EMBL" id="MFTN01000008">
    <property type="protein sequence ID" value="OGI63287.1"/>
    <property type="molecule type" value="Genomic_DNA"/>
</dbReference>
<dbReference type="STRING" id="1801737.A2818_02775"/>
<evidence type="ECO:0000313" key="10">
    <source>
        <dbReference type="EMBL" id="OGI63287.1"/>
    </source>
</evidence>
<dbReference type="EC" id="2.1.1.137" evidence="4"/>
<dbReference type="SUPFAM" id="SSF53335">
    <property type="entry name" value="S-adenosyl-L-methionine-dependent methyltransferases"/>
    <property type="match status" value="1"/>
</dbReference>
<dbReference type="InterPro" id="IPR029063">
    <property type="entry name" value="SAM-dependent_MTases_sf"/>
</dbReference>
<dbReference type="Proteomes" id="UP000177602">
    <property type="component" value="Unassembled WGS sequence"/>
</dbReference>
<evidence type="ECO:0000256" key="5">
    <source>
        <dbReference type="ARBA" id="ARBA00034545"/>
    </source>
</evidence>
<dbReference type="AlphaFoldDB" id="A0A1F6V0U0"/>
<evidence type="ECO:0000259" key="9">
    <source>
        <dbReference type="Pfam" id="PF13847"/>
    </source>
</evidence>
<dbReference type="Pfam" id="PF13847">
    <property type="entry name" value="Methyltransf_31"/>
    <property type="match status" value="1"/>
</dbReference>
<comment type="caution">
    <text evidence="10">The sequence shown here is derived from an EMBL/GenBank/DDBJ whole genome shotgun (WGS) entry which is preliminary data.</text>
</comment>
<evidence type="ECO:0000256" key="2">
    <source>
        <dbReference type="ARBA" id="ARBA00022691"/>
    </source>
</evidence>
<evidence type="ECO:0000256" key="4">
    <source>
        <dbReference type="ARBA" id="ARBA00034521"/>
    </source>
</evidence>
<evidence type="ECO:0000313" key="11">
    <source>
        <dbReference type="Proteomes" id="UP000177602"/>
    </source>
</evidence>
<dbReference type="Gene3D" id="3.40.50.150">
    <property type="entry name" value="Vaccinia Virus protein VP39"/>
    <property type="match status" value="1"/>
</dbReference>
<gene>
    <name evidence="10" type="ORF">A2818_02775</name>
</gene>
<evidence type="ECO:0000256" key="3">
    <source>
        <dbReference type="ARBA" id="ARBA00034487"/>
    </source>
</evidence>
<sequence>MFSNPVKNLKAFGLREDNIVVDLGAGTGFYSVAAGHMVPRGKVYAIEIIKDFLETIRNKVKEEHLHNVEILWGNIEKLGGTKLGESVADAVIASNVLFQVEDKEKFILEIKRILKIKGRVLLIDWSDASSSIGSSFGKIIPKNKAWEMFEQKGFVWERDINAGAHHYGMILVKAESNENK</sequence>
<evidence type="ECO:0000256" key="7">
    <source>
        <dbReference type="ARBA" id="ARBA00047943"/>
    </source>
</evidence>
<reference evidence="10 11" key="1">
    <citation type="journal article" date="2016" name="Nat. Commun.">
        <title>Thousands of microbial genomes shed light on interconnected biogeochemical processes in an aquifer system.</title>
        <authorList>
            <person name="Anantharaman K."/>
            <person name="Brown C.T."/>
            <person name="Hug L.A."/>
            <person name="Sharon I."/>
            <person name="Castelle C.J."/>
            <person name="Probst A.J."/>
            <person name="Thomas B.C."/>
            <person name="Singh A."/>
            <person name="Wilkins M.J."/>
            <person name="Karaoz U."/>
            <person name="Brodie E.L."/>
            <person name="Williams K.H."/>
            <person name="Hubbard S.S."/>
            <person name="Banfield J.F."/>
        </authorList>
    </citation>
    <scope>NUCLEOTIDE SEQUENCE [LARGE SCALE GENOMIC DNA]</scope>
</reference>
<protein>
    <recommendedName>
        <fullName evidence="5">Arsenite methyltransferase</fullName>
        <ecNumber evidence="4">2.1.1.137</ecNumber>
    </recommendedName>
</protein>
<proteinExistence type="inferred from homology"/>
<comment type="catalytic activity">
    <reaction evidence="7">
        <text>arsenic triglutathione + 2 [thioredoxin]-dithiol + 2 S-adenosyl-L-methionine + H2O = dimethylarsinous acid + 2 [thioredoxin]-disulfide + 3 glutathione + 2 S-adenosyl-L-homocysteine + 2 H(+)</text>
        <dbReference type="Rhea" id="RHEA:69464"/>
        <dbReference type="Rhea" id="RHEA-COMP:10698"/>
        <dbReference type="Rhea" id="RHEA-COMP:10700"/>
        <dbReference type="ChEBI" id="CHEBI:15377"/>
        <dbReference type="ChEBI" id="CHEBI:15378"/>
        <dbReference type="ChEBI" id="CHEBI:23808"/>
        <dbReference type="ChEBI" id="CHEBI:29950"/>
        <dbReference type="ChEBI" id="CHEBI:50058"/>
        <dbReference type="ChEBI" id="CHEBI:57856"/>
        <dbReference type="ChEBI" id="CHEBI:57925"/>
        <dbReference type="ChEBI" id="CHEBI:59789"/>
        <dbReference type="ChEBI" id="CHEBI:183640"/>
        <dbReference type="EC" id="2.1.1.137"/>
    </reaction>
</comment>
<dbReference type="PANTHER" id="PTHR43675">
    <property type="entry name" value="ARSENITE METHYLTRANSFERASE"/>
    <property type="match status" value="1"/>
</dbReference>
<evidence type="ECO:0000256" key="1">
    <source>
        <dbReference type="ARBA" id="ARBA00022679"/>
    </source>
</evidence>
<evidence type="ECO:0000256" key="6">
    <source>
        <dbReference type="ARBA" id="ARBA00047941"/>
    </source>
</evidence>
<dbReference type="PANTHER" id="PTHR43675:SF8">
    <property type="entry name" value="ARSENITE METHYLTRANSFERASE"/>
    <property type="match status" value="1"/>
</dbReference>
<comment type="catalytic activity">
    <reaction evidence="6">
        <text>arsenic triglutathione + [thioredoxin]-dithiol + S-adenosyl-L-methionine + 2 H2O = methylarsonous acid + [thioredoxin]-disulfide + 3 glutathione + S-adenosyl-L-homocysteine + H(+)</text>
        <dbReference type="Rhea" id="RHEA:69460"/>
        <dbReference type="Rhea" id="RHEA-COMP:10698"/>
        <dbReference type="Rhea" id="RHEA-COMP:10700"/>
        <dbReference type="ChEBI" id="CHEBI:15377"/>
        <dbReference type="ChEBI" id="CHEBI:15378"/>
        <dbReference type="ChEBI" id="CHEBI:17826"/>
        <dbReference type="ChEBI" id="CHEBI:29950"/>
        <dbReference type="ChEBI" id="CHEBI:50058"/>
        <dbReference type="ChEBI" id="CHEBI:57856"/>
        <dbReference type="ChEBI" id="CHEBI:57925"/>
        <dbReference type="ChEBI" id="CHEBI:59789"/>
        <dbReference type="ChEBI" id="CHEBI:183640"/>
        <dbReference type="EC" id="2.1.1.137"/>
    </reaction>
</comment>
<organism evidence="10 11">
    <name type="scientific">Candidatus Nomurabacteria bacterium RIFCSPHIGHO2_01_FULL_40_12</name>
    <dbReference type="NCBI Taxonomy" id="1801737"/>
    <lineage>
        <taxon>Bacteria</taxon>
        <taxon>Candidatus Nomuraibacteriota</taxon>
    </lineage>
</organism>
<feature type="domain" description="Methyltransferase" evidence="9">
    <location>
        <begin position="17"/>
        <end position="126"/>
    </location>
</feature>
<dbReference type="CDD" id="cd02440">
    <property type="entry name" value="AdoMet_MTases"/>
    <property type="match status" value="1"/>
</dbReference>
<dbReference type="InterPro" id="IPR026669">
    <property type="entry name" value="Arsenite_MeTrfase-like"/>
</dbReference>
<dbReference type="InterPro" id="IPR025714">
    <property type="entry name" value="Methyltranfer_dom"/>
</dbReference>
<dbReference type="GO" id="GO:0030791">
    <property type="term" value="F:arsenite methyltransferase activity"/>
    <property type="evidence" value="ECO:0007669"/>
    <property type="project" value="UniProtKB-EC"/>
</dbReference>
<comment type="catalytic activity">
    <reaction evidence="8">
        <text>arsenic triglutathione + 3 [thioredoxin]-dithiol + 3 S-adenosyl-L-methionine = trimethylarsine + 3 [thioredoxin]-disulfide + 3 glutathione + 3 S-adenosyl-L-homocysteine + 3 H(+)</text>
        <dbReference type="Rhea" id="RHEA:69432"/>
        <dbReference type="Rhea" id="RHEA-COMP:10698"/>
        <dbReference type="Rhea" id="RHEA-COMP:10700"/>
        <dbReference type="ChEBI" id="CHEBI:15378"/>
        <dbReference type="ChEBI" id="CHEBI:27130"/>
        <dbReference type="ChEBI" id="CHEBI:29950"/>
        <dbReference type="ChEBI" id="CHEBI:50058"/>
        <dbReference type="ChEBI" id="CHEBI:57856"/>
        <dbReference type="ChEBI" id="CHEBI:57925"/>
        <dbReference type="ChEBI" id="CHEBI:59789"/>
        <dbReference type="ChEBI" id="CHEBI:183640"/>
        <dbReference type="EC" id="2.1.1.137"/>
    </reaction>
</comment>
<evidence type="ECO:0000256" key="8">
    <source>
        <dbReference type="ARBA" id="ARBA00048428"/>
    </source>
</evidence>
<comment type="similarity">
    <text evidence="3">Belongs to the methyltransferase superfamily. Arsenite methyltransferase family.</text>
</comment>
<accession>A0A1F6V0U0</accession>